<dbReference type="EMBL" id="JAADYS010000637">
    <property type="protein sequence ID" value="KAF4468239.1"/>
    <property type="molecule type" value="Genomic_DNA"/>
</dbReference>
<feature type="signal peptide" evidence="2">
    <location>
        <begin position="1"/>
        <end position="20"/>
    </location>
</feature>
<evidence type="ECO:0000313" key="4">
    <source>
        <dbReference type="Proteomes" id="UP000554235"/>
    </source>
</evidence>
<feature type="region of interest" description="Disordered" evidence="1">
    <location>
        <begin position="172"/>
        <end position="273"/>
    </location>
</feature>
<organism evidence="3 4">
    <name type="scientific">Fusarium albosuccineum</name>
    <dbReference type="NCBI Taxonomy" id="1237068"/>
    <lineage>
        <taxon>Eukaryota</taxon>
        <taxon>Fungi</taxon>
        <taxon>Dikarya</taxon>
        <taxon>Ascomycota</taxon>
        <taxon>Pezizomycotina</taxon>
        <taxon>Sordariomycetes</taxon>
        <taxon>Hypocreomycetidae</taxon>
        <taxon>Hypocreales</taxon>
        <taxon>Nectriaceae</taxon>
        <taxon>Fusarium</taxon>
        <taxon>Fusarium decemcellulare species complex</taxon>
    </lineage>
</organism>
<keyword evidence="4" id="KW-1185">Reference proteome</keyword>
<dbReference type="AlphaFoldDB" id="A0A8H4PAC3"/>
<accession>A0A8H4PAC3</accession>
<dbReference type="Proteomes" id="UP000554235">
    <property type="component" value="Unassembled WGS sequence"/>
</dbReference>
<dbReference type="OrthoDB" id="5104857at2759"/>
<reference evidence="3 4" key="1">
    <citation type="submission" date="2020-01" db="EMBL/GenBank/DDBJ databases">
        <title>Identification and distribution of gene clusters putatively required for synthesis of sphingolipid metabolism inhibitors in phylogenetically diverse species of the filamentous fungus Fusarium.</title>
        <authorList>
            <person name="Kim H.-S."/>
            <person name="Busman M."/>
            <person name="Brown D.W."/>
            <person name="Divon H."/>
            <person name="Uhlig S."/>
            <person name="Proctor R.H."/>
        </authorList>
    </citation>
    <scope>NUCLEOTIDE SEQUENCE [LARGE SCALE GENOMIC DNA]</scope>
    <source>
        <strain evidence="3 4">NRRL 20459</strain>
    </source>
</reference>
<comment type="caution">
    <text evidence="3">The sequence shown here is derived from an EMBL/GenBank/DDBJ whole genome shotgun (WGS) entry which is preliminary data.</text>
</comment>
<evidence type="ECO:0000313" key="3">
    <source>
        <dbReference type="EMBL" id="KAF4468239.1"/>
    </source>
</evidence>
<feature type="compositionally biased region" description="Basic and acidic residues" evidence="1">
    <location>
        <begin position="190"/>
        <end position="206"/>
    </location>
</feature>
<feature type="compositionally biased region" description="Low complexity" evidence="1">
    <location>
        <begin position="212"/>
        <end position="234"/>
    </location>
</feature>
<keyword evidence="2" id="KW-0732">Signal</keyword>
<evidence type="ECO:0000256" key="2">
    <source>
        <dbReference type="SAM" id="SignalP"/>
    </source>
</evidence>
<sequence length="317" mass="33354">MMLSKISVVVAALLLQEAWALSMRYPLCLTEPALTLEAGKSPLSVIVNSPMENRCEAALYFSDPSFLPVRYSFKSLDCDGGQILTFTVPKGSPSGDFDIIWQCTGLAPICNHGVIYGGDADSSIPSDNTGRVGCLVERMETRTTLVTVTRSSTTLVETAPTVVVTSSTSYLPTVDDQTTSAESEFSGTETETKPELTTKAAKRTDTNDSDETTALPQATETETATTKTAEPTGTDISDELTSETQTSTAPAVATLGTDEVPKGEAQDTTNFTPTGDGVFVSTAPKTYTTTLVPAVTASIISTLTVIHTVTAKCTAAS</sequence>
<gene>
    <name evidence="3" type="ORF">FALBO_4858</name>
</gene>
<protein>
    <submittedName>
        <fullName evidence="3">Uncharacterized protein</fullName>
    </submittedName>
</protein>
<feature type="chain" id="PRO_5034462575" evidence="2">
    <location>
        <begin position="21"/>
        <end position="317"/>
    </location>
</feature>
<evidence type="ECO:0000256" key="1">
    <source>
        <dbReference type="SAM" id="MobiDB-lite"/>
    </source>
</evidence>
<feature type="compositionally biased region" description="Polar residues" evidence="1">
    <location>
        <begin position="175"/>
        <end position="187"/>
    </location>
</feature>
<proteinExistence type="predicted"/>
<name>A0A8H4PAC3_9HYPO</name>